<dbReference type="InterPro" id="IPR057727">
    <property type="entry name" value="WCX_dom"/>
</dbReference>
<dbReference type="Pfam" id="PF25583">
    <property type="entry name" value="WCX"/>
    <property type="match status" value="1"/>
</dbReference>
<accession>A0A0V8QGA8</accession>
<keyword evidence="3" id="KW-1185">Reference proteome</keyword>
<dbReference type="Proteomes" id="UP000054874">
    <property type="component" value="Unassembled WGS sequence"/>
</dbReference>
<evidence type="ECO:0000313" key="3">
    <source>
        <dbReference type="Proteomes" id="UP000054874"/>
    </source>
</evidence>
<evidence type="ECO:0000259" key="1">
    <source>
        <dbReference type="Pfam" id="PF25583"/>
    </source>
</evidence>
<organism evidence="2 3">
    <name type="scientific">Acetivibrio ethanolgignens</name>
    <dbReference type="NCBI Taxonomy" id="290052"/>
    <lineage>
        <taxon>Bacteria</taxon>
        <taxon>Bacillati</taxon>
        <taxon>Bacillota</taxon>
        <taxon>Clostridia</taxon>
        <taxon>Eubacteriales</taxon>
        <taxon>Oscillospiraceae</taxon>
        <taxon>Acetivibrio</taxon>
    </lineage>
</organism>
<protein>
    <recommendedName>
        <fullName evidence="1">WCX domain-containing protein</fullName>
    </recommendedName>
</protein>
<name>A0A0V8QGA8_9FIRM</name>
<evidence type="ECO:0000313" key="2">
    <source>
        <dbReference type="EMBL" id="KSV59588.1"/>
    </source>
</evidence>
<dbReference type="EMBL" id="LNAM01000112">
    <property type="protein sequence ID" value="KSV59588.1"/>
    <property type="molecule type" value="Genomic_DNA"/>
</dbReference>
<feature type="domain" description="WCX" evidence="1">
    <location>
        <begin position="37"/>
        <end position="110"/>
    </location>
</feature>
<gene>
    <name evidence="2" type="ORF">ASU35_00935</name>
</gene>
<dbReference type="STRING" id="290052.ASU35_00935"/>
<proteinExistence type="predicted"/>
<comment type="caution">
    <text evidence="2">The sequence shown here is derived from an EMBL/GenBank/DDBJ whole genome shotgun (WGS) entry which is preliminary data.</text>
</comment>
<dbReference type="AlphaFoldDB" id="A0A0V8QGA8"/>
<reference evidence="2 3" key="1">
    <citation type="submission" date="2015-11" db="EMBL/GenBank/DDBJ databases">
        <title>Butyribacter intestini gen. nov., sp. nov., a butyric acid-producing bacterium of the family Lachnospiraceae isolated from the human faeces.</title>
        <authorList>
            <person name="Zou Y."/>
            <person name="Xue W."/>
            <person name="Luo G."/>
            <person name="Lv M."/>
        </authorList>
    </citation>
    <scope>NUCLEOTIDE SEQUENCE [LARGE SCALE GENOMIC DNA]</scope>
    <source>
        <strain evidence="2 3">ACET-33324</strain>
    </source>
</reference>
<sequence length="123" mass="14543">MFKLNRMDKVVLSDVEFPKRSVPLPDLSSERIFPGNVRVKALFEAECKWRLVEEFGIESFEEQPDGRLLFHTDYTDRESLLSWILTFQDKVVLLEPEGLRDELLIVLDKMKERYGREKEDGLH</sequence>